<comment type="caution">
    <text evidence="2">The sequence shown here is derived from an EMBL/GenBank/DDBJ whole genome shotgun (WGS) entry which is preliminary data.</text>
</comment>
<gene>
    <name evidence="2" type="ORF">FSCOSCO3_A033999</name>
</gene>
<reference evidence="2 3" key="1">
    <citation type="submission" date="2024-01" db="EMBL/GenBank/DDBJ databases">
        <authorList>
            <person name="Alioto T."/>
            <person name="Alioto T."/>
            <person name="Gomez Garrido J."/>
        </authorList>
    </citation>
    <scope>NUCLEOTIDE SEQUENCE [LARGE SCALE GENOMIC DNA]</scope>
</reference>
<dbReference type="Proteomes" id="UP001314229">
    <property type="component" value="Unassembled WGS sequence"/>
</dbReference>
<evidence type="ECO:0000256" key="1">
    <source>
        <dbReference type="SAM" id="MobiDB-lite"/>
    </source>
</evidence>
<evidence type="ECO:0000313" key="3">
    <source>
        <dbReference type="Proteomes" id="UP001314229"/>
    </source>
</evidence>
<organism evidence="2 3">
    <name type="scientific">Scomber scombrus</name>
    <name type="common">Atlantic mackerel</name>
    <name type="synonym">Scomber vernalis</name>
    <dbReference type="NCBI Taxonomy" id="13677"/>
    <lineage>
        <taxon>Eukaryota</taxon>
        <taxon>Metazoa</taxon>
        <taxon>Chordata</taxon>
        <taxon>Craniata</taxon>
        <taxon>Vertebrata</taxon>
        <taxon>Euteleostomi</taxon>
        <taxon>Actinopterygii</taxon>
        <taxon>Neopterygii</taxon>
        <taxon>Teleostei</taxon>
        <taxon>Neoteleostei</taxon>
        <taxon>Acanthomorphata</taxon>
        <taxon>Pelagiaria</taxon>
        <taxon>Scombriformes</taxon>
        <taxon>Scombridae</taxon>
        <taxon>Scomber</taxon>
    </lineage>
</organism>
<feature type="region of interest" description="Disordered" evidence="1">
    <location>
        <begin position="1"/>
        <end position="35"/>
    </location>
</feature>
<protein>
    <submittedName>
        <fullName evidence="2">Uncharacterized protein</fullName>
    </submittedName>
</protein>
<feature type="compositionally biased region" description="Polar residues" evidence="1">
    <location>
        <begin position="25"/>
        <end position="35"/>
    </location>
</feature>
<dbReference type="EMBL" id="CAWUFR010000021">
    <property type="protein sequence ID" value="CAK6955240.1"/>
    <property type="molecule type" value="Genomic_DNA"/>
</dbReference>
<name>A0AAV1N8B6_SCOSC</name>
<sequence>MDDSWASHRAPVTRQQADVSRCRNTHGTNPTFGPTESAQQQLMLKCMLWHTGCVIYHALQSLWIDWNKINVDQGLTASTYRVVSAAFLWLRKGSGMVYNGCVEGLFKARGLWVLTQLPGEMRGKRETNLGKTTLSVRVRGNDSEME</sequence>
<proteinExistence type="predicted"/>
<evidence type="ECO:0000313" key="2">
    <source>
        <dbReference type="EMBL" id="CAK6955240.1"/>
    </source>
</evidence>
<accession>A0AAV1N8B6</accession>
<dbReference type="AlphaFoldDB" id="A0AAV1N8B6"/>
<keyword evidence="3" id="KW-1185">Reference proteome</keyword>